<keyword evidence="4" id="KW-0449">Lipoprotein</keyword>
<keyword evidence="2" id="KW-0472">Membrane</keyword>
<dbReference type="SUPFAM" id="SSF141488">
    <property type="entry name" value="YdhA-like"/>
    <property type="match status" value="1"/>
</dbReference>
<sequence>MKKKNFLTASLVTFALVALTSCSKSLPPSPLVHSEQYLCDNGQRVKFVSVITPEKQSSAAITFLPQEQEVVLYEQVSASGALYVSKDGNLRVFNKGEQILLEGNAPTFTATCNFEKIVN</sequence>
<dbReference type="InterPro" id="IPR018660">
    <property type="entry name" value="MliC"/>
</dbReference>
<evidence type="ECO:0000313" key="7">
    <source>
        <dbReference type="EMBL" id="RIY35728.1"/>
    </source>
</evidence>
<dbReference type="RefSeq" id="WP_119534557.1">
    <property type="nucleotide sequence ID" value="NZ_NRJF01000080.1"/>
</dbReference>
<evidence type="ECO:0000259" key="6">
    <source>
        <dbReference type="Pfam" id="PF09864"/>
    </source>
</evidence>
<dbReference type="AlphaFoldDB" id="A0A3A1YEY4"/>
<keyword evidence="1 5" id="KW-0732">Signal</keyword>
<evidence type="ECO:0000313" key="8">
    <source>
        <dbReference type="Proteomes" id="UP000265964"/>
    </source>
</evidence>
<evidence type="ECO:0000256" key="1">
    <source>
        <dbReference type="ARBA" id="ARBA00022729"/>
    </source>
</evidence>
<protein>
    <recommendedName>
        <fullName evidence="6">C-type lysozyme inhibitor domain-containing protein</fullName>
    </recommendedName>
</protein>
<keyword evidence="8" id="KW-1185">Reference proteome</keyword>
<dbReference type="PROSITE" id="PS51257">
    <property type="entry name" value="PROKAR_LIPOPROTEIN"/>
    <property type="match status" value="1"/>
</dbReference>
<comment type="caution">
    <text evidence="7">The sequence shown here is derived from an EMBL/GenBank/DDBJ whole genome shotgun (WGS) entry which is preliminary data.</text>
</comment>
<dbReference type="EMBL" id="NRJF01000080">
    <property type="protein sequence ID" value="RIY35728.1"/>
    <property type="molecule type" value="Genomic_DNA"/>
</dbReference>
<feature type="domain" description="C-type lysozyme inhibitor" evidence="6">
    <location>
        <begin position="37"/>
        <end position="102"/>
    </location>
</feature>
<evidence type="ECO:0000256" key="2">
    <source>
        <dbReference type="ARBA" id="ARBA00023136"/>
    </source>
</evidence>
<organism evidence="7 8">
    <name type="scientific">Psittacicella gerlachiana</name>
    <dbReference type="NCBI Taxonomy" id="2028574"/>
    <lineage>
        <taxon>Bacteria</taxon>
        <taxon>Pseudomonadati</taxon>
        <taxon>Pseudomonadota</taxon>
        <taxon>Gammaproteobacteria</taxon>
        <taxon>Pasteurellales</taxon>
        <taxon>Psittacicellaceae</taxon>
        <taxon>Psittacicella</taxon>
    </lineage>
</organism>
<evidence type="ECO:0000256" key="3">
    <source>
        <dbReference type="ARBA" id="ARBA00023139"/>
    </source>
</evidence>
<dbReference type="Gene3D" id="2.40.128.200">
    <property type="match status" value="1"/>
</dbReference>
<evidence type="ECO:0000256" key="5">
    <source>
        <dbReference type="SAM" id="SignalP"/>
    </source>
</evidence>
<dbReference type="Proteomes" id="UP000265964">
    <property type="component" value="Unassembled WGS sequence"/>
</dbReference>
<feature type="signal peptide" evidence="5">
    <location>
        <begin position="1"/>
        <end position="25"/>
    </location>
</feature>
<reference evidence="7 8" key="1">
    <citation type="submission" date="2017-08" db="EMBL/GenBank/DDBJ databases">
        <title>Reclassification of Bisgaard taxon 37 and 44.</title>
        <authorList>
            <person name="Christensen H."/>
        </authorList>
    </citation>
    <scope>NUCLEOTIDE SEQUENCE [LARGE SCALE GENOMIC DNA]</scope>
    <source>
        <strain evidence="7 8">EEAB3T1</strain>
    </source>
</reference>
<gene>
    <name evidence="7" type="ORF">CKF59_03300</name>
</gene>
<dbReference type="Pfam" id="PF09864">
    <property type="entry name" value="MliC"/>
    <property type="match status" value="1"/>
</dbReference>
<dbReference type="InterPro" id="IPR036328">
    <property type="entry name" value="MliC_sf"/>
</dbReference>
<proteinExistence type="predicted"/>
<feature type="chain" id="PRO_5017351591" description="C-type lysozyme inhibitor domain-containing protein" evidence="5">
    <location>
        <begin position="26"/>
        <end position="119"/>
    </location>
</feature>
<accession>A0A3A1YEY4</accession>
<keyword evidence="3" id="KW-0564">Palmitate</keyword>
<evidence type="ECO:0000256" key="4">
    <source>
        <dbReference type="ARBA" id="ARBA00023288"/>
    </source>
</evidence>
<name>A0A3A1YEY4_9GAMM</name>